<dbReference type="InterPro" id="IPR036875">
    <property type="entry name" value="Znf_CCHC_sf"/>
</dbReference>
<keyword evidence="1" id="KW-0479">Metal-binding</keyword>
<dbReference type="SUPFAM" id="SSF57756">
    <property type="entry name" value="Retrovirus zinc finger-like domains"/>
    <property type="match status" value="1"/>
</dbReference>
<keyword evidence="4" id="KW-1185">Reference proteome</keyword>
<dbReference type="GO" id="GO:0019899">
    <property type="term" value="F:enzyme binding"/>
    <property type="evidence" value="ECO:0007669"/>
    <property type="project" value="UniProtKB-ARBA"/>
</dbReference>
<proteinExistence type="predicted"/>
<dbReference type="EnsemblMetazoa" id="CJA03470.1">
    <property type="protein sequence ID" value="CJA03470.1"/>
    <property type="gene ID" value="WBGene00122674"/>
</dbReference>
<keyword evidence="1" id="KW-0862">Zinc</keyword>
<dbReference type="AlphaFoldDB" id="A0A8R1DI63"/>
<evidence type="ECO:0000313" key="3">
    <source>
        <dbReference type="EnsemblMetazoa" id="CJA03470.1"/>
    </source>
</evidence>
<dbReference type="PROSITE" id="PS50158">
    <property type="entry name" value="ZF_CCHC"/>
    <property type="match status" value="1"/>
</dbReference>
<dbReference type="Gene3D" id="4.10.60.10">
    <property type="entry name" value="Zinc finger, CCHC-type"/>
    <property type="match status" value="1"/>
</dbReference>
<evidence type="ECO:0000313" key="4">
    <source>
        <dbReference type="Proteomes" id="UP000005237"/>
    </source>
</evidence>
<feature type="domain" description="CCHC-type" evidence="2">
    <location>
        <begin position="298"/>
        <end position="313"/>
    </location>
</feature>
<evidence type="ECO:0000259" key="2">
    <source>
        <dbReference type="PROSITE" id="PS50158"/>
    </source>
</evidence>
<dbReference type="GO" id="GO:0008270">
    <property type="term" value="F:zinc ion binding"/>
    <property type="evidence" value="ECO:0007669"/>
    <property type="project" value="UniProtKB-KW"/>
</dbReference>
<dbReference type="GO" id="GO:0003676">
    <property type="term" value="F:nucleic acid binding"/>
    <property type="evidence" value="ECO:0007669"/>
    <property type="project" value="InterPro"/>
</dbReference>
<protein>
    <submittedName>
        <fullName evidence="3">CCHC-type domain-containing protein</fullName>
    </submittedName>
</protein>
<dbReference type="SMART" id="SM00343">
    <property type="entry name" value="ZnF_C2HC"/>
    <property type="match status" value="1"/>
</dbReference>
<evidence type="ECO:0000256" key="1">
    <source>
        <dbReference type="PROSITE-ProRule" id="PRU00047"/>
    </source>
</evidence>
<keyword evidence="1" id="KW-0863">Zinc-finger</keyword>
<organism evidence="3 4">
    <name type="scientific">Caenorhabditis japonica</name>
    <dbReference type="NCBI Taxonomy" id="281687"/>
    <lineage>
        <taxon>Eukaryota</taxon>
        <taxon>Metazoa</taxon>
        <taxon>Ecdysozoa</taxon>
        <taxon>Nematoda</taxon>
        <taxon>Chromadorea</taxon>
        <taxon>Rhabditida</taxon>
        <taxon>Rhabditina</taxon>
        <taxon>Rhabditomorpha</taxon>
        <taxon>Rhabditoidea</taxon>
        <taxon>Rhabditidae</taxon>
        <taxon>Peloderinae</taxon>
        <taxon>Caenorhabditis</taxon>
    </lineage>
</organism>
<dbReference type="Proteomes" id="UP000005237">
    <property type="component" value="Unassembled WGS sequence"/>
</dbReference>
<name>A0A8R1DI63_CAEJA</name>
<accession>A0A8R1DI63</accession>
<reference evidence="4" key="1">
    <citation type="submission" date="2010-08" db="EMBL/GenBank/DDBJ databases">
        <authorList>
            <consortium name="Caenorhabditis japonica Sequencing Consortium"/>
            <person name="Wilson R.K."/>
        </authorList>
    </citation>
    <scope>NUCLEOTIDE SEQUENCE [LARGE SCALE GENOMIC DNA]</scope>
    <source>
        <strain evidence="4">DF5081</strain>
    </source>
</reference>
<dbReference type="GO" id="GO:0005737">
    <property type="term" value="C:cytoplasm"/>
    <property type="evidence" value="ECO:0007669"/>
    <property type="project" value="UniProtKB-ARBA"/>
</dbReference>
<sequence>MPGLDPAYVYPVQILTVPITPFALYVLHTHRGPSATLSPVHRELVANDRPDLLYVHFSHLHAVENTTGRAHCMNKFLPGDLLAVTRLGRLPNTTAENFVSSQEGALQLKKHNFWTVIEYALVKRTVTSHTISFCAFKQRGKYPYDLFVSERQGPINVPWKFYTAQRRLHPGKSYKALIFFPQAHPSTLLRTIMSGAARDYVLHVTSPLDFRHSCRPTLINATAASGEYNQFLEIANSLNGNSPAHFSNNVATDSLLLFGRLAISAALTLAHRETTFNHNIRSRVNRNYEKSRSDNAECWYCGFSGHFRRECRKKATDETRGIYRNRINEPFNAS</sequence>
<reference evidence="3" key="2">
    <citation type="submission" date="2022-06" db="UniProtKB">
        <authorList>
            <consortium name="EnsemblMetazoa"/>
        </authorList>
    </citation>
    <scope>IDENTIFICATION</scope>
    <source>
        <strain evidence="3">DF5081</strain>
    </source>
</reference>
<dbReference type="InterPro" id="IPR001878">
    <property type="entry name" value="Znf_CCHC"/>
</dbReference>